<sequence length="72" mass="8359">MIFKKYNSVLKLQNLFLGLVDHVSYNKENDEGGQHDDHNFGSANVDATYHKKECAHRFVFLRGDEALFKMNI</sequence>
<gene>
    <name evidence="1" type="ORF">SAMN05443550_101468</name>
</gene>
<dbReference type="EMBL" id="FNRA01000001">
    <property type="protein sequence ID" value="SDZ93132.1"/>
    <property type="molecule type" value="Genomic_DNA"/>
</dbReference>
<dbReference type="AlphaFoldDB" id="A0A1H3X3C8"/>
<name>A0A1H3X3C8_9SPHI</name>
<dbReference type="Proteomes" id="UP000198850">
    <property type="component" value="Unassembled WGS sequence"/>
</dbReference>
<reference evidence="1 2" key="1">
    <citation type="submission" date="2016-10" db="EMBL/GenBank/DDBJ databases">
        <authorList>
            <person name="de Groot N.N."/>
        </authorList>
    </citation>
    <scope>NUCLEOTIDE SEQUENCE [LARGE SCALE GENOMIC DNA]</scope>
    <source>
        <strain evidence="1 2">DSM 19033</strain>
    </source>
</reference>
<evidence type="ECO:0000313" key="1">
    <source>
        <dbReference type="EMBL" id="SDZ93132.1"/>
    </source>
</evidence>
<evidence type="ECO:0000313" key="2">
    <source>
        <dbReference type="Proteomes" id="UP000198850"/>
    </source>
</evidence>
<organism evidence="1 2">
    <name type="scientific">Pedobacter hartonius</name>
    <dbReference type="NCBI Taxonomy" id="425514"/>
    <lineage>
        <taxon>Bacteria</taxon>
        <taxon>Pseudomonadati</taxon>
        <taxon>Bacteroidota</taxon>
        <taxon>Sphingobacteriia</taxon>
        <taxon>Sphingobacteriales</taxon>
        <taxon>Sphingobacteriaceae</taxon>
        <taxon>Pedobacter</taxon>
    </lineage>
</organism>
<accession>A0A1H3X3C8</accession>
<dbReference type="STRING" id="425514.SAMN05443550_101468"/>
<protein>
    <submittedName>
        <fullName evidence="1">Uncharacterized protein</fullName>
    </submittedName>
</protein>
<proteinExistence type="predicted"/>
<keyword evidence="2" id="KW-1185">Reference proteome</keyword>